<sequence length="123" mass="12789">MSRNQEAFMEAIRKVSARAAVDPAFRSLCASDIHAAIRQESGIELPASFTIGVLDPSANMLNIVLPPMAGEEGELGEDELGRVAGGVKGTAAEGSGEMPRDSVGIIPGRPDTGGMIYFGGFPQ</sequence>
<accession>A0A6C0G3R6</accession>
<dbReference type="GO" id="GO:0003824">
    <property type="term" value="F:catalytic activity"/>
    <property type="evidence" value="ECO:0007669"/>
    <property type="project" value="InterPro"/>
</dbReference>
<evidence type="ECO:0000313" key="2">
    <source>
        <dbReference type="Proteomes" id="UP000476064"/>
    </source>
</evidence>
<dbReference type="Gene3D" id="3.90.330.10">
    <property type="entry name" value="Nitrile hydratase alpha /Thiocyanate hydrolase gamma"/>
    <property type="match status" value="1"/>
</dbReference>
<dbReference type="Proteomes" id="UP000476064">
    <property type="component" value="Chromosome"/>
</dbReference>
<gene>
    <name evidence="1" type="ORF">GXP70_19550</name>
</gene>
<name>A0A6C0G3R6_9BACL</name>
<organism evidence="1 2">
    <name type="scientific">Paenibacillus lycopersici</name>
    <dbReference type="NCBI Taxonomy" id="2704462"/>
    <lineage>
        <taxon>Bacteria</taxon>
        <taxon>Bacillati</taxon>
        <taxon>Bacillota</taxon>
        <taxon>Bacilli</taxon>
        <taxon>Bacillales</taxon>
        <taxon>Paenibacillaceae</taxon>
        <taxon>Paenibacillus</taxon>
    </lineage>
</organism>
<dbReference type="SUPFAM" id="SSF56209">
    <property type="entry name" value="Nitrile hydratase alpha chain"/>
    <property type="match status" value="1"/>
</dbReference>
<dbReference type="GO" id="GO:0046914">
    <property type="term" value="F:transition metal ion binding"/>
    <property type="evidence" value="ECO:0007669"/>
    <property type="project" value="InterPro"/>
</dbReference>
<proteinExistence type="predicted"/>
<keyword evidence="2" id="KW-1185">Reference proteome</keyword>
<reference evidence="1 2" key="1">
    <citation type="submission" date="2020-01" db="EMBL/GenBank/DDBJ databases">
        <title>Paenibacillus sp. nov., isolated from tomato rhizosphere.</title>
        <authorList>
            <person name="Weon H.-Y."/>
            <person name="Lee S.A."/>
        </authorList>
    </citation>
    <scope>NUCLEOTIDE SEQUENCE [LARGE SCALE GENOMIC DNA]</scope>
    <source>
        <strain evidence="1 2">12200R-189</strain>
    </source>
</reference>
<dbReference type="KEGG" id="plyc:GXP70_19550"/>
<evidence type="ECO:0008006" key="3">
    <source>
        <dbReference type="Google" id="ProtNLM"/>
    </source>
</evidence>
<protein>
    <recommendedName>
        <fullName evidence="3">NHLP leader peptide family natural product</fullName>
    </recommendedName>
</protein>
<dbReference type="InterPro" id="IPR036648">
    <property type="entry name" value="CN_Hdrase_a/SCN_Hdrase_g_sf"/>
</dbReference>
<dbReference type="AlphaFoldDB" id="A0A6C0G3R6"/>
<evidence type="ECO:0000313" key="1">
    <source>
        <dbReference type="EMBL" id="QHT61959.1"/>
    </source>
</evidence>
<dbReference type="EMBL" id="CP048209">
    <property type="protein sequence ID" value="QHT61959.1"/>
    <property type="molecule type" value="Genomic_DNA"/>
</dbReference>
<dbReference type="RefSeq" id="WP_162358396.1">
    <property type="nucleotide sequence ID" value="NZ_CP048209.1"/>
</dbReference>